<evidence type="ECO:0000313" key="2">
    <source>
        <dbReference type="EMBL" id="KAF1936484.1"/>
    </source>
</evidence>
<keyword evidence="3" id="KW-1185">Reference proteome</keyword>
<evidence type="ECO:0000313" key="3">
    <source>
        <dbReference type="Proteomes" id="UP000800038"/>
    </source>
</evidence>
<accession>A0A6A5SAD6</accession>
<organism evidence="2 3">
    <name type="scientific">Clathrospora elynae</name>
    <dbReference type="NCBI Taxonomy" id="706981"/>
    <lineage>
        <taxon>Eukaryota</taxon>
        <taxon>Fungi</taxon>
        <taxon>Dikarya</taxon>
        <taxon>Ascomycota</taxon>
        <taxon>Pezizomycotina</taxon>
        <taxon>Dothideomycetes</taxon>
        <taxon>Pleosporomycetidae</taxon>
        <taxon>Pleosporales</taxon>
        <taxon>Diademaceae</taxon>
        <taxon>Clathrospora</taxon>
    </lineage>
</organism>
<sequence length="173" mass="19594">MPGNPTKTPGPVRSTRSSAQKPNIGRDQAETSATLPPNDSDSESSHKEPTTMDNTDELREQVERLQAEISRLTQDHSPRPTTKSDPITLRQFHPPGVRFQSETPSLSKVKLSKRTPNIDCLTDGKEPTFRQWQASIKDQLEINSDHYRTERAQMALVWEHTSGLAKEYLEPQY</sequence>
<dbReference type="AlphaFoldDB" id="A0A6A5SAD6"/>
<feature type="region of interest" description="Disordered" evidence="1">
    <location>
        <begin position="1"/>
        <end position="108"/>
    </location>
</feature>
<proteinExistence type="predicted"/>
<feature type="compositionally biased region" description="Polar residues" evidence="1">
    <location>
        <begin position="30"/>
        <end position="39"/>
    </location>
</feature>
<gene>
    <name evidence="2" type="ORF">EJ02DRAFT_438522</name>
</gene>
<evidence type="ECO:0000256" key="1">
    <source>
        <dbReference type="SAM" id="MobiDB-lite"/>
    </source>
</evidence>
<reference evidence="2" key="1">
    <citation type="journal article" date="2020" name="Stud. Mycol.">
        <title>101 Dothideomycetes genomes: a test case for predicting lifestyles and emergence of pathogens.</title>
        <authorList>
            <person name="Haridas S."/>
            <person name="Albert R."/>
            <person name="Binder M."/>
            <person name="Bloem J."/>
            <person name="Labutti K."/>
            <person name="Salamov A."/>
            <person name="Andreopoulos B."/>
            <person name="Baker S."/>
            <person name="Barry K."/>
            <person name="Bills G."/>
            <person name="Bluhm B."/>
            <person name="Cannon C."/>
            <person name="Castanera R."/>
            <person name="Culley D."/>
            <person name="Daum C."/>
            <person name="Ezra D."/>
            <person name="Gonzalez J."/>
            <person name="Henrissat B."/>
            <person name="Kuo A."/>
            <person name="Liang C."/>
            <person name="Lipzen A."/>
            <person name="Lutzoni F."/>
            <person name="Magnuson J."/>
            <person name="Mondo S."/>
            <person name="Nolan M."/>
            <person name="Ohm R."/>
            <person name="Pangilinan J."/>
            <person name="Park H.-J."/>
            <person name="Ramirez L."/>
            <person name="Alfaro M."/>
            <person name="Sun H."/>
            <person name="Tritt A."/>
            <person name="Yoshinaga Y."/>
            <person name="Zwiers L.-H."/>
            <person name="Turgeon B."/>
            <person name="Goodwin S."/>
            <person name="Spatafora J."/>
            <person name="Crous P."/>
            <person name="Grigoriev I."/>
        </authorList>
    </citation>
    <scope>NUCLEOTIDE SEQUENCE</scope>
    <source>
        <strain evidence="2">CBS 161.51</strain>
    </source>
</reference>
<dbReference type="OrthoDB" id="3800383at2759"/>
<name>A0A6A5SAD6_9PLEO</name>
<dbReference type="Proteomes" id="UP000800038">
    <property type="component" value="Unassembled WGS sequence"/>
</dbReference>
<feature type="compositionally biased region" description="Basic and acidic residues" evidence="1">
    <location>
        <begin position="43"/>
        <end position="66"/>
    </location>
</feature>
<dbReference type="EMBL" id="ML976186">
    <property type="protein sequence ID" value="KAF1936484.1"/>
    <property type="molecule type" value="Genomic_DNA"/>
</dbReference>
<protein>
    <submittedName>
        <fullName evidence="2">Uncharacterized protein</fullName>
    </submittedName>
</protein>
<feature type="non-terminal residue" evidence="2">
    <location>
        <position position="173"/>
    </location>
</feature>